<proteinExistence type="predicted"/>
<dbReference type="PATRIC" id="fig|1423805.4.peg.1913"/>
<dbReference type="EMBL" id="AZFC01000024">
    <property type="protein sequence ID" value="KRL47737.1"/>
    <property type="molecule type" value="Genomic_DNA"/>
</dbReference>
<gene>
    <name evidence="1" type="ORF">FD37_GL001863</name>
</gene>
<comment type="caution">
    <text evidence="1">The sequence shown here is derived from an EMBL/GenBank/DDBJ whole genome shotgun (WGS) entry which is preliminary data.</text>
</comment>
<reference evidence="1 2" key="1">
    <citation type="journal article" date="2015" name="Genome Announc.">
        <title>Expanding the biotechnology potential of lactobacilli through comparative genomics of 213 strains and associated genera.</title>
        <authorList>
            <person name="Sun Z."/>
            <person name="Harris H.M."/>
            <person name="McCann A."/>
            <person name="Guo C."/>
            <person name="Argimon S."/>
            <person name="Zhang W."/>
            <person name="Yang X."/>
            <person name="Jeffery I.B."/>
            <person name="Cooney J.C."/>
            <person name="Kagawa T.F."/>
            <person name="Liu W."/>
            <person name="Song Y."/>
            <person name="Salvetti E."/>
            <person name="Wrobel A."/>
            <person name="Rasinkangas P."/>
            <person name="Parkhill J."/>
            <person name="Rea M.C."/>
            <person name="O'Sullivan O."/>
            <person name="Ritari J."/>
            <person name="Douillard F.P."/>
            <person name="Paul Ross R."/>
            <person name="Yang R."/>
            <person name="Briner A.E."/>
            <person name="Felis G.E."/>
            <person name="de Vos W.M."/>
            <person name="Barrangou R."/>
            <person name="Klaenhammer T.R."/>
            <person name="Caufield P.W."/>
            <person name="Cui Y."/>
            <person name="Zhang H."/>
            <person name="O'Toole P.W."/>
        </authorList>
    </citation>
    <scope>NUCLEOTIDE SEQUENCE [LARGE SCALE GENOMIC DNA]</scope>
    <source>
        <strain evidence="1 2">DSM 15429</strain>
    </source>
</reference>
<accession>A0A0R1QTV6</accession>
<dbReference type="Proteomes" id="UP000051835">
    <property type="component" value="Unassembled WGS sequence"/>
</dbReference>
<dbReference type="AlphaFoldDB" id="A0A0R1QTV6"/>
<sequence>MTYTLRDFRQDQQATIALANVLADFQVQQGAQPADSSGTWDASNRRHHLTRQLEEVSFALSIHGKQLALSQRRLTYLKQFDQQAASQRQIVTADNPTGMFDASREWLAVSLEGFQSLYREERVTEMFLTGTVRHEQAQRKAIQTELARETRGRKR</sequence>
<dbReference type="RefSeq" id="WP_056964602.1">
    <property type="nucleotide sequence ID" value="NZ_AZFC01000024.1"/>
</dbReference>
<evidence type="ECO:0000313" key="1">
    <source>
        <dbReference type="EMBL" id="KRL47737.1"/>
    </source>
</evidence>
<evidence type="ECO:0000313" key="2">
    <source>
        <dbReference type="Proteomes" id="UP000051835"/>
    </source>
</evidence>
<protein>
    <submittedName>
        <fullName evidence="1">Uncharacterized protein</fullName>
    </submittedName>
</protein>
<organism evidence="1 2">
    <name type="scientific">Levilactobacillus spicheri DSM 15429</name>
    <dbReference type="NCBI Taxonomy" id="1423805"/>
    <lineage>
        <taxon>Bacteria</taxon>
        <taxon>Bacillati</taxon>
        <taxon>Bacillota</taxon>
        <taxon>Bacilli</taxon>
        <taxon>Lactobacillales</taxon>
        <taxon>Lactobacillaceae</taxon>
        <taxon>Levilactobacillus</taxon>
    </lineage>
</organism>
<name>A0A0R1QTV6_9LACO</name>